<gene>
    <name evidence="1" type="ORF">MLD38_038676</name>
</gene>
<keyword evidence="2" id="KW-1185">Reference proteome</keyword>
<protein>
    <submittedName>
        <fullName evidence="1">Uncharacterized protein</fullName>
    </submittedName>
</protein>
<evidence type="ECO:0000313" key="2">
    <source>
        <dbReference type="Proteomes" id="UP001057402"/>
    </source>
</evidence>
<dbReference type="Proteomes" id="UP001057402">
    <property type="component" value="Chromosome 12"/>
</dbReference>
<organism evidence="1 2">
    <name type="scientific">Melastoma candidum</name>
    <dbReference type="NCBI Taxonomy" id="119954"/>
    <lineage>
        <taxon>Eukaryota</taxon>
        <taxon>Viridiplantae</taxon>
        <taxon>Streptophyta</taxon>
        <taxon>Embryophyta</taxon>
        <taxon>Tracheophyta</taxon>
        <taxon>Spermatophyta</taxon>
        <taxon>Magnoliopsida</taxon>
        <taxon>eudicotyledons</taxon>
        <taxon>Gunneridae</taxon>
        <taxon>Pentapetalae</taxon>
        <taxon>rosids</taxon>
        <taxon>malvids</taxon>
        <taxon>Myrtales</taxon>
        <taxon>Melastomataceae</taxon>
        <taxon>Melastomatoideae</taxon>
        <taxon>Melastomateae</taxon>
        <taxon>Melastoma</taxon>
    </lineage>
</organism>
<name>A0ACB9L0E3_9MYRT</name>
<sequence>MREQMTVETRSGRCGGCTMILVKQQSMIDPCCMKRGSIIHFSPVLTLLADKSAPQLKVVTVFESFKRLMEKLRSSSFRSRRVSLDPVLRNDPNLFHQLLPALSEMIGVLSLKCEEKDGKFDLCLASDPVKTSLALLVVLDALGDAIPYLKENKNYSEQIHSLPLLKMGRIHSGSVLASREEIPLGIATSAIDETRETKWEEPNGAKGILNSPHKINNVLTQGLNKPAFTCVFNGDLCYLSGLLKGARTAVRAGTS</sequence>
<reference evidence="2" key="1">
    <citation type="journal article" date="2023" name="Front. Plant Sci.">
        <title>Chromosomal-level genome assembly of Melastoma candidum provides insights into trichome evolution.</title>
        <authorList>
            <person name="Zhong Y."/>
            <person name="Wu W."/>
            <person name="Sun C."/>
            <person name="Zou P."/>
            <person name="Liu Y."/>
            <person name="Dai S."/>
            <person name="Zhou R."/>
        </authorList>
    </citation>
    <scope>NUCLEOTIDE SEQUENCE [LARGE SCALE GENOMIC DNA]</scope>
</reference>
<proteinExistence type="predicted"/>
<accession>A0ACB9L0E3</accession>
<dbReference type="EMBL" id="CM042891">
    <property type="protein sequence ID" value="KAI4302994.1"/>
    <property type="molecule type" value="Genomic_DNA"/>
</dbReference>
<evidence type="ECO:0000313" key="1">
    <source>
        <dbReference type="EMBL" id="KAI4302994.1"/>
    </source>
</evidence>
<comment type="caution">
    <text evidence="1">The sequence shown here is derived from an EMBL/GenBank/DDBJ whole genome shotgun (WGS) entry which is preliminary data.</text>
</comment>